<dbReference type="AlphaFoldDB" id="I0BJP9"/>
<evidence type="ECO:0000313" key="1">
    <source>
        <dbReference type="EMBL" id="AFH62596.1"/>
    </source>
</evidence>
<accession>I0BJP9</accession>
<proteinExistence type="predicted"/>
<dbReference type="Proteomes" id="UP000007392">
    <property type="component" value="Chromosome"/>
</dbReference>
<dbReference type="HOGENOM" id="CLU_1524421_0_0_9"/>
<name>I0BJP9_9BACL</name>
<organism evidence="1 2">
    <name type="scientific">Paenibacillus mucilaginosus K02</name>
    <dbReference type="NCBI Taxonomy" id="997761"/>
    <lineage>
        <taxon>Bacteria</taxon>
        <taxon>Bacillati</taxon>
        <taxon>Bacillota</taxon>
        <taxon>Bacilli</taxon>
        <taxon>Bacillales</taxon>
        <taxon>Paenibacillaceae</taxon>
        <taxon>Paenibacillus</taxon>
    </lineage>
</organism>
<dbReference type="EMBL" id="CP003422">
    <property type="protein sequence ID" value="AFH62596.1"/>
    <property type="molecule type" value="Genomic_DNA"/>
</dbReference>
<gene>
    <name evidence="1" type="ORF">B2K_18030</name>
</gene>
<dbReference type="KEGG" id="pmw:B2K_18030"/>
<sequence length="176" mass="20072">MNLSRRFVIEAVLVAIYGELMVPSQPVQYIIPYSTIMELYEMKDSKEPVMPDPEDDAHVKTKIGELIAFFDDPFNRKKLERSLAAPWRLSPPLPINDNVTFVIVNAMENAQYGEGFDPIETEVVLASIREQAPIITDQVELMEKIIQSEVPVQVYDVYDFDFAVEQGISADDWMTP</sequence>
<reference evidence="1 2" key="1">
    <citation type="submission" date="2013-06" db="EMBL/GenBank/DDBJ databases">
        <title>Complete genome sequence of Paenibacillus mucilaginosus K02.</title>
        <authorList>
            <person name="Xiao B."/>
            <person name="Sun L."/>
            <person name="Xiao L."/>
            <person name="Lian B."/>
        </authorList>
    </citation>
    <scope>NUCLEOTIDE SEQUENCE [LARGE SCALE GENOMIC DNA]</scope>
    <source>
        <strain evidence="1 2">K02</strain>
    </source>
</reference>
<evidence type="ECO:0008006" key="3">
    <source>
        <dbReference type="Google" id="ProtNLM"/>
    </source>
</evidence>
<dbReference type="PATRIC" id="fig|997761.3.peg.3558"/>
<protein>
    <recommendedName>
        <fullName evidence="3">ADP-heptose synthase</fullName>
    </recommendedName>
</protein>
<evidence type="ECO:0000313" key="2">
    <source>
        <dbReference type="Proteomes" id="UP000007392"/>
    </source>
</evidence>